<evidence type="ECO:0000256" key="2">
    <source>
        <dbReference type="SAM" id="MobiDB-lite"/>
    </source>
</evidence>
<gene>
    <name evidence="3" type="ORF">JJB07_01380</name>
</gene>
<proteinExistence type="predicted"/>
<feature type="compositionally biased region" description="Pro residues" evidence="2">
    <location>
        <begin position="231"/>
        <end position="248"/>
    </location>
</feature>
<feature type="coiled-coil region" evidence="1">
    <location>
        <begin position="73"/>
        <end position="100"/>
    </location>
</feature>
<dbReference type="RefSeq" id="WP_201630479.1">
    <property type="nucleotide sequence ID" value="NZ_JAEQNB010000001.1"/>
</dbReference>
<name>A0ABS1J4T0_9BACL</name>
<sequence length="260" mass="26999">MKLHFEKKPLLALLGAAVLGIGGLTALIAQAPTTSPNLITMLQDLGGTTSDMLANTESLQGEVSQVQTKLGQLNAQEAILQQQEKTGADLQAKLAEQEQLTSNGVALMEQILQREQTSVDSTTALAQQAQAMNGDVEANAATLTELATALNTANNESNKLNGQMDALLLELAKSKDSFKLFGTVFDILQDPLNLPNTLQKLNDFLKGGTVDKATGGLLGGLGSTVGDLIPNPTPSNPAPATPASPDPENPVGGLLGNLIP</sequence>
<evidence type="ECO:0000313" key="3">
    <source>
        <dbReference type="EMBL" id="MBL0385284.1"/>
    </source>
</evidence>
<keyword evidence="4" id="KW-1185">Reference proteome</keyword>
<comment type="caution">
    <text evidence="3">The sequence shown here is derived from an EMBL/GenBank/DDBJ whole genome shotgun (WGS) entry which is preliminary data.</text>
</comment>
<organism evidence="3 4">
    <name type="scientific">Tumebacillus amylolyticus</name>
    <dbReference type="NCBI Taxonomy" id="2801339"/>
    <lineage>
        <taxon>Bacteria</taxon>
        <taxon>Bacillati</taxon>
        <taxon>Bacillota</taxon>
        <taxon>Bacilli</taxon>
        <taxon>Bacillales</taxon>
        <taxon>Alicyclobacillaceae</taxon>
        <taxon>Tumebacillus</taxon>
    </lineage>
</organism>
<evidence type="ECO:0000256" key="1">
    <source>
        <dbReference type="SAM" id="Coils"/>
    </source>
</evidence>
<feature type="coiled-coil region" evidence="1">
    <location>
        <begin position="143"/>
        <end position="170"/>
    </location>
</feature>
<accession>A0ABS1J4T0</accession>
<dbReference type="EMBL" id="JAEQNB010000001">
    <property type="protein sequence ID" value="MBL0385284.1"/>
    <property type="molecule type" value="Genomic_DNA"/>
</dbReference>
<dbReference type="Proteomes" id="UP000602284">
    <property type="component" value="Unassembled WGS sequence"/>
</dbReference>
<keyword evidence="1" id="KW-0175">Coiled coil</keyword>
<evidence type="ECO:0000313" key="4">
    <source>
        <dbReference type="Proteomes" id="UP000602284"/>
    </source>
</evidence>
<feature type="region of interest" description="Disordered" evidence="2">
    <location>
        <begin position="224"/>
        <end position="260"/>
    </location>
</feature>
<protein>
    <submittedName>
        <fullName evidence="3">Uncharacterized protein</fullName>
    </submittedName>
</protein>
<reference evidence="3 4" key="1">
    <citation type="submission" date="2021-01" db="EMBL/GenBank/DDBJ databases">
        <title>Tumebacillus sp. strain ITR2 16S ribosomal RNA gene Genome sequencing and assembly.</title>
        <authorList>
            <person name="Kang M."/>
        </authorList>
    </citation>
    <scope>NUCLEOTIDE SEQUENCE [LARGE SCALE GENOMIC DNA]</scope>
    <source>
        <strain evidence="3 4">ITR2</strain>
    </source>
</reference>